<dbReference type="GO" id="GO:0000155">
    <property type="term" value="F:phosphorelay sensor kinase activity"/>
    <property type="evidence" value="ECO:0007669"/>
    <property type="project" value="InterPro"/>
</dbReference>
<keyword evidence="4" id="KW-0597">Phosphoprotein</keyword>
<dbReference type="EC" id="2.7.13.3" evidence="3"/>
<evidence type="ECO:0000256" key="5">
    <source>
        <dbReference type="ARBA" id="ARBA00022679"/>
    </source>
</evidence>
<dbReference type="GO" id="GO:0005886">
    <property type="term" value="C:plasma membrane"/>
    <property type="evidence" value="ECO:0007669"/>
    <property type="project" value="TreeGrafter"/>
</dbReference>
<dbReference type="SUPFAM" id="SSF158472">
    <property type="entry name" value="HAMP domain-like"/>
    <property type="match status" value="1"/>
</dbReference>
<dbReference type="Pfam" id="PF00672">
    <property type="entry name" value="HAMP"/>
    <property type="match status" value="1"/>
</dbReference>
<evidence type="ECO:0000256" key="6">
    <source>
        <dbReference type="ARBA" id="ARBA00022692"/>
    </source>
</evidence>
<reference evidence="14 15" key="1">
    <citation type="submission" date="2018-10" db="EMBL/GenBank/DDBJ databases">
        <title>Robbsia sp. DHC34, isolated from soil.</title>
        <authorList>
            <person name="Gao Z.-H."/>
            <person name="Qiu L.-H."/>
        </authorList>
    </citation>
    <scope>NUCLEOTIDE SEQUENCE [LARGE SCALE GENOMIC DNA]</scope>
    <source>
        <strain evidence="14 15">DHC34</strain>
    </source>
</reference>
<protein>
    <recommendedName>
        <fullName evidence="3">histidine kinase</fullName>
        <ecNumber evidence="3">2.7.13.3</ecNumber>
    </recommendedName>
</protein>
<dbReference type="AlphaFoldDB" id="A0A494XV93"/>
<sequence length="473" mass="52390">MTLPAAPPSSDAALPQRWHTSTFRLLTAYSLLFSLTVVAILGVFMWRATAVMSDQIDRTLYWEAHYYVRLNASDIESAINRRVAQQQEHYRSSFFGVFDAHGAHLAGDIRTFPQNLRIDGVGHRVDPGLDVSDASSPRTRALAVRLPDSRVVVVARDVGPIKEFHDAIRDTLVWTGLLALVAGMGGGYVMSVRQFRRIHETQRVIEQIVNGNLDRRLPTGGRDELDMLAHLVNHMLERIGRLMAEVKGACDGVAHDLRTPLAHVRKTLSQAQHRAAQLSDPPDAELTGLIQYAEANTDALLERFRAMLRISEIESMRRRGEFDQFALRPLLADLEDLYRPLAEDKGIAFSSDIGETDDLVIHGDRALLFEALSNLLDNAIKFTKQGGVKLELSATQAGPRIEVRDTGIGIAESERDAVLQRFYRSEGSRHIAGSGLGLSIVSAVVGLHDFGLAIESANPGTRIRLDCWKRALV</sequence>
<evidence type="ECO:0000256" key="4">
    <source>
        <dbReference type="ARBA" id="ARBA00022553"/>
    </source>
</evidence>
<dbReference type="InterPro" id="IPR004358">
    <property type="entry name" value="Sig_transdc_His_kin-like_C"/>
</dbReference>
<dbReference type="EMBL" id="RBZU01000008">
    <property type="protein sequence ID" value="RKP51989.1"/>
    <property type="molecule type" value="Genomic_DNA"/>
</dbReference>
<dbReference type="SUPFAM" id="SSF55874">
    <property type="entry name" value="ATPase domain of HSP90 chaperone/DNA topoisomerase II/histidine kinase"/>
    <property type="match status" value="1"/>
</dbReference>
<dbReference type="CDD" id="cd06225">
    <property type="entry name" value="HAMP"/>
    <property type="match status" value="1"/>
</dbReference>
<feature type="transmembrane region" description="Helical" evidence="11">
    <location>
        <begin position="171"/>
        <end position="190"/>
    </location>
</feature>
<evidence type="ECO:0000259" key="12">
    <source>
        <dbReference type="PROSITE" id="PS50109"/>
    </source>
</evidence>
<dbReference type="InterPro" id="IPR003660">
    <property type="entry name" value="HAMP_dom"/>
</dbReference>
<dbReference type="SMART" id="SM00387">
    <property type="entry name" value="HATPase_c"/>
    <property type="match status" value="1"/>
</dbReference>
<keyword evidence="10 11" id="KW-0472">Membrane</keyword>
<dbReference type="SUPFAM" id="SSF47384">
    <property type="entry name" value="Homodimeric domain of signal transducing histidine kinase"/>
    <property type="match status" value="1"/>
</dbReference>
<feature type="domain" description="HAMP" evidence="13">
    <location>
        <begin position="192"/>
        <end position="244"/>
    </location>
</feature>
<dbReference type="PROSITE" id="PS50885">
    <property type="entry name" value="HAMP"/>
    <property type="match status" value="1"/>
</dbReference>
<gene>
    <name evidence="14" type="ORF">D7S86_18595</name>
</gene>
<evidence type="ECO:0000259" key="13">
    <source>
        <dbReference type="PROSITE" id="PS50885"/>
    </source>
</evidence>
<dbReference type="PRINTS" id="PR00344">
    <property type="entry name" value="BCTRLSENSOR"/>
</dbReference>
<comment type="subcellular location">
    <subcellularLocation>
        <location evidence="2">Membrane</location>
    </subcellularLocation>
</comment>
<dbReference type="Gene3D" id="1.10.287.130">
    <property type="match status" value="1"/>
</dbReference>
<dbReference type="Gene3D" id="3.30.565.10">
    <property type="entry name" value="Histidine kinase-like ATPase, C-terminal domain"/>
    <property type="match status" value="1"/>
</dbReference>
<feature type="transmembrane region" description="Helical" evidence="11">
    <location>
        <begin position="26"/>
        <end position="46"/>
    </location>
</feature>
<dbReference type="InterPro" id="IPR005467">
    <property type="entry name" value="His_kinase_dom"/>
</dbReference>
<keyword evidence="7 14" id="KW-0418">Kinase</keyword>
<evidence type="ECO:0000256" key="8">
    <source>
        <dbReference type="ARBA" id="ARBA00022989"/>
    </source>
</evidence>
<dbReference type="PANTHER" id="PTHR45436">
    <property type="entry name" value="SENSOR HISTIDINE KINASE YKOH"/>
    <property type="match status" value="1"/>
</dbReference>
<dbReference type="Pfam" id="PF02518">
    <property type="entry name" value="HATPase_c"/>
    <property type="match status" value="1"/>
</dbReference>
<keyword evidence="15" id="KW-1185">Reference proteome</keyword>
<evidence type="ECO:0000256" key="2">
    <source>
        <dbReference type="ARBA" id="ARBA00004370"/>
    </source>
</evidence>
<comment type="caution">
    <text evidence="14">The sequence shown here is derived from an EMBL/GenBank/DDBJ whole genome shotgun (WGS) entry which is preliminary data.</text>
</comment>
<organism evidence="14 15">
    <name type="scientific">Pararobbsia silviterrae</name>
    <dbReference type="NCBI Taxonomy" id="1792498"/>
    <lineage>
        <taxon>Bacteria</taxon>
        <taxon>Pseudomonadati</taxon>
        <taxon>Pseudomonadota</taxon>
        <taxon>Betaproteobacteria</taxon>
        <taxon>Burkholderiales</taxon>
        <taxon>Burkholderiaceae</taxon>
        <taxon>Pararobbsia</taxon>
    </lineage>
</organism>
<dbReference type="InterPro" id="IPR003594">
    <property type="entry name" value="HATPase_dom"/>
</dbReference>
<dbReference type="InterPro" id="IPR036097">
    <property type="entry name" value="HisK_dim/P_sf"/>
</dbReference>
<dbReference type="Gene3D" id="6.10.340.10">
    <property type="match status" value="1"/>
</dbReference>
<evidence type="ECO:0000256" key="1">
    <source>
        <dbReference type="ARBA" id="ARBA00000085"/>
    </source>
</evidence>
<comment type="catalytic activity">
    <reaction evidence="1">
        <text>ATP + protein L-histidine = ADP + protein N-phospho-L-histidine.</text>
        <dbReference type="EC" id="2.7.13.3"/>
    </reaction>
</comment>
<dbReference type="InterPro" id="IPR036890">
    <property type="entry name" value="HATPase_C_sf"/>
</dbReference>
<name>A0A494XV93_9BURK</name>
<keyword evidence="8 11" id="KW-1133">Transmembrane helix</keyword>
<dbReference type="OrthoDB" id="9809766at2"/>
<evidence type="ECO:0000256" key="3">
    <source>
        <dbReference type="ARBA" id="ARBA00012438"/>
    </source>
</evidence>
<evidence type="ECO:0000313" key="15">
    <source>
        <dbReference type="Proteomes" id="UP000270342"/>
    </source>
</evidence>
<evidence type="ECO:0000256" key="9">
    <source>
        <dbReference type="ARBA" id="ARBA00023012"/>
    </source>
</evidence>
<evidence type="ECO:0000256" key="7">
    <source>
        <dbReference type="ARBA" id="ARBA00022777"/>
    </source>
</evidence>
<dbReference type="Proteomes" id="UP000270342">
    <property type="component" value="Unassembled WGS sequence"/>
</dbReference>
<keyword evidence="5" id="KW-0808">Transferase</keyword>
<keyword evidence="9" id="KW-0902">Two-component regulatory system</keyword>
<keyword evidence="6 11" id="KW-0812">Transmembrane</keyword>
<dbReference type="InterPro" id="IPR050428">
    <property type="entry name" value="TCS_sensor_his_kinase"/>
</dbReference>
<dbReference type="PROSITE" id="PS50109">
    <property type="entry name" value="HIS_KIN"/>
    <property type="match status" value="1"/>
</dbReference>
<feature type="domain" description="Histidine kinase" evidence="12">
    <location>
        <begin position="252"/>
        <end position="465"/>
    </location>
</feature>
<proteinExistence type="predicted"/>
<evidence type="ECO:0000256" key="10">
    <source>
        <dbReference type="ARBA" id="ARBA00023136"/>
    </source>
</evidence>
<evidence type="ECO:0000313" key="14">
    <source>
        <dbReference type="EMBL" id="RKP51989.1"/>
    </source>
</evidence>
<dbReference type="SMART" id="SM00304">
    <property type="entry name" value="HAMP"/>
    <property type="match status" value="1"/>
</dbReference>
<dbReference type="PANTHER" id="PTHR45436:SF8">
    <property type="entry name" value="HISTIDINE KINASE"/>
    <property type="match status" value="1"/>
</dbReference>
<accession>A0A494XV93</accession>
<evidence type="ECO:0000256" key="11">
    <source>
        <dbReference type="SAM" id="Phobius"/>
    </source>
</evidence>